<dbReference type="OrthoDB" id="425534at2759"/>
<sequence length="610" mass="67197">MGNPTNEAASWNALEHRSTRKNGKKTLVAAVLALICWAVWFKWNLFDRALMACRSTQDASGGIKWRTCGDNIECGRLEVPLDYFNESAGTASLALARYLATNKTARLGTLLTNPGGPGGSGVNFIHRASQKISELLDGRYDIVSWDPRGINGTTPRVDCFDSQTEQDIFFANTHQEILPEARNLSDPIDLAVFKSQLRSADARNEVYAKLCIKNSGDALKHVGTATVVRDLDRIYRVLEGDQKAINFWGFSYGTAVGSYLVNMFPDRVGHVVIDGVVDPDMWANMNAHKWFKYDFVDTEKDLNNFYTACAEAGSERCALASNSSTAKSISKDVDKLIEKIYDHPLPVPHVSRPGILTSSMIRGLIFTYLYRPRDWPELASVLSSAIKGDGAPILEKVIQKVEFNTTIPAKTAAAIHAVTCVDTPSFDGVDKDAAFEDLVDEIVIAWKDVSPHFGSIEIDMCHHWSVRETERFTGPFNHTLSNEILIIGNTADPITPLANAKSVNNMLGDSSRLIIQDGSGHCSLAMASLCTAKALKGYFLEGKLPPNGLICPTDEKLFPPPPANASDTMVWLQEMQETLSEEDLKLLDNIKELGQDLAPFVSSFKRGMRI</sequence>
<dbReference type="PANTHER" id="PTHR43248">
    <property type="entry name" value="2-SUCCINYL-6-HYDROXY-2,4-CYCLOHEXADIENE-1-CARBOXYLATE SYNTHASE"/>
    <property type="match status" value="1"/>
</dbReference>
<dbReference type="PANTHER" id="PTHR43248:SF25">
    <property type="entry name" value="AB HYDROLASE-1 DOMAIN-CONTAINING PROTEIN-RELATED"/>
    <property type="match status" value="1"/>
</dbReference>
<dbReference type="STRING" id="50990.A0A4Y7Q8N1"/>
<gene>
    <name evidence="6" type="ORF">BD410DRAFT_132498</name>
</gene>
<dbReference type="InterPro" id="IPR051601">
    <property type="entry name" value="Serine_prot/Carboxylest_S33"/>
</dbReference>
<dbReference type="Pfam" id="PF00561">
    <property type="entry name" value="Abhydrolase_1"/>
    <property type="match status" value="1"/>
</dbReference>
<keyword evidence="3" id="KW-0472">Membrane</keyword>
<keyword evidence="7" id="KW-1185">Reference proteome</keyword>
<name>A0A4Y7Q8N1_9AGAM</name>
<protein>
    <submittedName>
        <fullName evidence="6">Alpha/beta-hydrolase</fullName>
    </submittedName>
</protein>
<keyword evidence="3" id="KW-1133">Transmembrane helix</keyword>
<dbReference type="EMBL" id="ML170168">
    <property type="protein sequence ID" value="TDL24013.1"/>
    <property type="molecule type" value="Genomic_DNA"/>
</dbReference>
<feature type="domain" description="AB hydrolase-1" evidence="4">
    <location>
        <begin position="109"/>
        <end position="288"/>
    </location>
</feature>
<feature type="transmembrane region" description="Helical" evidence="3">
    <location>
        <begin position="27"/>
        <end position="46"/>
    </location>
</feature>
<proteinExistence type="inferred from homology"/>
<evidence type="ECO:0000259" key="5">
    <source>
        <dbReference type="Pfam" id="PF08386"/>
    </source>
</evidence>
<dbReference type="GO" id="GO:0016787">
    <property type="term" value="F:hydrolase activity"/>
    <property type="evidence" value="ECO:0007669"/>
    <property type="project" value="UniProtKB-KW"/>
</dbReference>
<dbReference type="InterPro" id="IPR029058">
    <property type="entry name" value="AB_hydrolase_fold"/>
</dbReference>
<comment type="similarity">
    <text evidence="1">Belongs to the peptidase S33 family.</text>
</comment>
<evidence type="ECO:0000256" key="1">
    <source>
        <dbReference type="ARBA" id="ARBA00010088"/>
    </source>
</evidence>
<evidence type="ECO:0000256" key="3">
    <source>
        <dbReference type="SAM" id="Phobius"/>
    </source>
</evidence>
<evidence type="ECO:0000313" key="7">
    <source>
        <dbReference type="Proteomes" id="UP000294933"/>
    </source>
</evidence>
<keyword evidence="2 6" id="KW-0378">Hydrolase</keyword>
<feature type="domain" description="Peptidase S33 tripeptidyl aminopeptidase-like C-terminal" evidence="5">
    <location>
        <begin position="459"/>
        <end position="551"/>
    </location>
</feature>
<dbReference type="VEuPathDB" id="FungiDB:BD410DRAFT_132498"/>
<reference evidence="6 7" key="1">
    <citation type="submission" date="2018-06" db="EMBL/GenBank/DDBJ databases">
        <title>A transcriptomic atlas of mushroom development highlights an independent origin of complex multicellularity.</title>
        <authorList>
            <consortium name="DOE Joint Genome Institute"/>
            <person name="Krizsan K."/>
            <person name="Almasi E."/>
            <person name="Merenyi Z."/>
            <person name="Sahu N."/>
            <person name="Viragh M."/>
            <person name="Koszo T."/>
            <person name="Mondo S."/>
            <person name="Kiss B."/>
            <person name="Balint B."/>
            <person name="Kues U."/>
            <person name="Barry K."/>
            <person name="Hegedus J.C."/>
            <person name="Henrissat B."/>
            <person name="Johnson J."/>
            <person name="Lipzen A."/>
            <person name="Ohm R."/>
            <person name="Nagy I."/>
            <person name="Pangilinan J."/>
            <person name="Yan J."/>
            <person name="Xiong Y."/>
            <person name="Grigoriev I.V."/>
            <person name="Hibbett D.S."/>
            <person name="Nagy L.G."/>
        </authorList>
    </citation>
    <scope>NUCLEOTIDE SEQUENCE [LARGE SCALE GENOMIC DNA]</scope>
    <source>
        <strain evidence="6 7">SZMC22713</strain>
    </source>
</reference>
<accession>A0A4Y7Q8N1</accession>
<keyword evidence="3" id="KW-0812">Transmembrane</keyword>
<dbReference type="InterPro" id="IPR000073">
    <property type="entry name" value="AB_hydrolase_1"/>
</dbReference>
<dbReference type="InterPro" id="IPR013595">
    <property type="entry name" value="Pept_S33_TAP-like_C"/>
</dbReference>
<dbReference type="Pfam" id="PF08386">
    <property type="entry name" value="Abhydrolase_4"/>
    <property type="match status" value="1"/>
</dbReference>
<dbReference type="Gene3D" id="3.40.50.1820">
    <property type="entry name" value="alpha/beta hydrolase"/>
    <property type="match status" value="1"/>
</dbReference>
<evidence type="ECO:0000313" key="6">
    <source>
        <dbReference type="EMBL" id="TDL24013.1"/>
    </source>
</evidence>
<dbReference type="AlphaFoldDB" id="A0A4Y7Q8N1"/>
<evidence type="ECO:0000256" key="2">
    <source>
        <dbReference type="ARBA" id="ARBA00022801"/>
    </source>
</evidence>
<dbReference type="SUPFAM" id="SSF53474">
    <property type="entry name" value="alpha/beta-Hydrolases"/>
    <property type="match status" value="1"/>
</dbReference>
<dbReference type="Proteomes" id="UP000294933">
    <property type="component" value="Unassembled WGS sequence"/>
</dbReference>
<evidence type="ECO:0000259" key="4">
    <source>
        <dbReference type="Pfam" id="PF00561"/>
    </source>
</evidence>
<organism evidence="6 7">
    <name type="scientific">Rickenella mellea</name>
    <dbReference type="NCBI Taxonomy" id="50990"/>
    <lineage>
        <taxon>Eukaryota</taxon>
        <taxon>Fungi</taxon>
        <taxon>Dikarya</taxon>
        <taxon>Basidiomycota</taxon>
        <taxon>Agaricomycotina</taxon>
        <taxon>Agaricomycetes</taxon>
        <taxon>Hymenochaetales</taxon>
        <taxon>Rickenellaceae</taxon>
        <taxon>Rickenella</taxon>
    </lineage>
</organism>